<gene>
    <name evidence="2" type="ORF">SSX86_030184</name>
</gene>
<feature type="compositionally biased region" description="Basic and acidic residues" evidence="1">
    <location>
        <begin position="170"/>
        <end position="180"/>
    </location>
</feature>
<name>A0AAP0C663_9ASTR</name>
<evidence type="ECO:0000313" key="3">
    <source>
        <dbReference type="Proteomes" id="UP001408789"/>
    </source>
</evidence>
<comment type="caution">
    <text evidence="2">The sequence shown here is derived from an EMBL/GenBank/DDBJ whole genome shotgun (WGS) entry which is preliminary data.</text>
</comment>
<dbReference type="Proteomes" id="UP001408789">
    <property type="component" value="Unassembled WGS sequence"/>
</dbReference>
<accession>A0AAP0C663</accession>
<dbReference type="PANTHER" id="PTHR36398">
    <property type="entry name" value="PLASMA MEMBRANE FUSION PROTEIN"/>
    <property type="match status" value="1"/>
</dbReference>
<proteinExistence type="predicted"/>
<dbReference type="GO" id="GO:0009507">
    <property type="term" value="C:chloroplast"/>
    <property type="evidence" value="ECO:0007669"/>
    <property type="project" value="TreeGrafter"/>
</dbReference>
<organism evidence="2 3">
    <name type="scientific">Deinandra increscens subsp. villosa</name>
    <dbReference type="NCBI Taxonomy" id="3103831"/>
    <lineage>
        <taxon>Eukaryota</taxon>
        <taxon>Viridiplantae</taxon>
        <taxon>Streptophyta</taxon>
        <taxon>Embryophyta</taxon>
        <taxon>Tracheophyta</taxon>
        <taxon>Spermatophyta</taxon>
        <taxon>Magnoliopsida</taxon>
        <taxon>eudicotyledons</taxon>
        <taxon>Gunneridae</taxon>
        <taxon>Pentapetalae</taxon>
        <taxon>asterids</taxon>
        <taxon>campanulids</taxon>
        <taxon>Asterales</taxon>
        <taxon>Asteraceae</taxon>
        <taxon>Asteroideae</taxon>
        <taxon>Heliantheae alliance</taxon>
        <taxon>Madieae</taxon>
        <taxon>Madiinae</taxon>
        <taxon>Deinandra</taxon>
    </lineage>
</organism>
<feature type="compositionally biased region" description="Acidic residues" evidence="1">
    <location>
        <begin position="181"/>
        <end position="191"/>
    </location>
</feature>
<sequence>MDNGSAKKKHGSNHLLCGGSAMGMYEPIPVELFQKHGATGGCIRPQETGLETEGRTDSLTGICSSINRGWKVGGGNRKQAQVQRHGGGVKVRKPTQLGEEKVRRVVIRDRPALFPIHCLNRSLMGELKYLEAAENVRDMLIKVRHPTAAISYVCGVRLIITFKQNKDARDEVGESDHQIASDEEEKDDEENWDDEGIMSLPIIRRVCTFKLVLKNAALLLDDKDPMKLETEAMLTDQERAGFARLLVNAKADKEIPDVVNIKYPDFGKTPDNSGDQTKAHLDVDVSGGSMEVDNDGFQTVGKKNKVAKGKTVNDQGAGTSRVSVFKRLQDPAKSQGAASRVGSHNSGQLKGMLLLGLFRV</sequence>
<dbReference type="EMBL" id="JBCNJP010000083">
    <property type="protein sequence ID" value="KAK9050846.1"/>
    <property type="molecule type" value="Genomic_DNA"/>
</dbReference>
<reference evidence="2 3" key="1">
    <citation type="submission" date="2024-04" db="EMBL/GenBank/DDBJ databases">
        <title>The reference genome of an endangered Asteraceae, Deinandra increscens subsp. villosa, native to the Central Coast of California.</title>
        <authorList>
            <person name="Guilliams M."/>
            <person name="Hasenstab-Lehman K."/>
            <person name="Meyer R."/>
            <person name="Mcevoy S."/>
        </authorList>
    </citation>
    <scope>NUCLEOTIDE SEQUENCE [LARGE SCALE GENOMIC DNA]</scope>
    <source>
        <tissue evidence="2">Leaf</tissue>
    </source>
</reference>
<evidence type="ECO:0000313" key="2">
    <source>
        <dbReference type="EMBL" id="KAK9050846.1"/>
    </source>
</evidence>
<feature type="region of interest" description="Disordered" evidence="1">
    <location>
        <begin position="170"/>
        <end position="191"/>
    </location>
</feature>
<protein>
    <submittedName>
        <fullName evidence="2">Uncharacterized protein</fullName>
    </submittedName>
</protein>
<dbReference type="PANTHER" id="PTHR36398:SF1">
    <property type="entry name" value="PLASMA MEMBRANE FUSION PROTEIN"/>
    <property type="match status" value="1"/>
</dbReference>
<dbReference type="AlphaFoldDB" id="A0AAP0C663"/>
<evidence type="ECO:0000256" key="1">
    <source>
        <dbReference type="SAM" id="MobiDB-lite"/>
    </source>
</evidence>
<keyword evidence="3" id="KW-1185">Reference proteome</keyword>